<dbReference type="Pfam" id="PF14324">
    <property type="entry name" value="PINIT"/>
    <property type="match status" value="1"/>
</dbReference>
<dbReference type="PROSITE" id="PS51466">
    <property type="entry name" value="PINIT"/>
    <property type="match status" value="1"/>
</dbReference>
<keyword evidence="8" id="KW-1185">Reference proteome</keyword>
<dbReference type="UniPathway" id="UPA00886"/>
<dbReference type="PANTHER" id="PTHR10782:SF94">
    <property type="entry name" value="SUPPRESSOR OF VARIEGATION 2-10, ISOFORM I"/>
    <property type="match status" value="1"/>
</dbReference>
<dbReference type="GO" id="GO:0016925">
    <property type="term" value="P:protein sumoylation"/>
    <property type="evidence" value="ECO:0007669"/>
    <property type="project" value="UniProtKB-UniPathway"/>
</dbReference>
<protein>
    <recommendedName>
        <fullName evidence="6">PINIT domain-containing protein</fullName>
    </recommendedName>
</protein>
<dbReference type="Gene3D" id="1.10.720.30">
    <property type="entry name" value="SAP domain"/>
    <property type="match status" value="1"/>
</dbReference>
<comment type="pathway">
    <text evidence="1">Protein modification; protein sumoylation.</text>
</comment>
<dbReference type="EMBL" id="AZBU02000002">
    <property type="protein sequence ID" value="TKR92666.1"/>
    <property type="molecule type" value="Genomic_DNA"/>
</dbReference>
<dbReference type="InterPro" id="IPR038654">
    <property type="entry name" value="PINIT_sf"/>
</dbReference>
<keyword evidence="3" id="KW-0808">Transferase</keyword>
<dbReference type="PANTHER" id="PTHR10782">
    <property type="entry name" value="ZINC FINGER MIZ DOMAIN-CONTAINING PROTEIN"/>
    <property type="match status" value="1"/>
</dbReference>
<evidence type="ECO:0000313" key="8">
    <source>
        <dbReference type="Proteomes" id="UP000298663"/>
    </source>
</evidence>
<comment type="similarity">
    <text evidence="2">Belongs to the PIAS family.</text>
</comment>
<reference evidence="7 8" key="2">
    <citation type="journal article" date="2019" name="G3 (Bethesda)">
        <title>Hybrid Assembly of the Genome of the Entomopathogenic Nematode Steinernema carpocapsae Identifies the X-Chromosome.</title>
        <authorList>
            <person name="Serra L."/>
            <person name="Macchietto M."/>
            <person name="Macias-Munoz A."/>
            <person name="McGill C.J."/>
            <person name="Rodriguez I.M."/>
            <person name="Rodriguez B."/>
            <person name="Murad R."/>
            <person name="Mortazavi A."/>
        </authorList>
    </citation>
    <scope>NUCLEOTIDE SEQUENCE [LARGE SCALE GENOMIC DNA]</scope>
    <source>
        <strain evidence="7 8">ALL</strain>
    </source>
</reference>
<dbReference type="GO" id="GO:0061665">
    <property type="term" value="F:SUMO ligase activity"/>
    <property type="evidence" value="ECO:0007669"/>
    <property type="project" value="TreeGrafter"/>
</dbReference>
<evidence type="ECO:0000256" key="4">
    <source>
        <dbReference type="ARBA" id="ARBA00022786"/>
    </source>
</evidence>
<evidence type="ECO:0000256" key="2">
    <source>
        <dbReference type="ARBA" id="ARBA00005383"/>
    </source>
</evidence>
<dbReference type="InterPro" id="IPR036361">
    <property type="entry name" value="SAP_dom_sf"/>
</dbReference>
<evidence type="ECO:0000259" key="6">
    <source>
        <dbReference type="PROSITE" id="PS51466"/>
    </source>
</evidence>
<reference evidence="7 8" key="1">
    <citation type="journal article" date="2015" name="Genome Biol.">
        <title>Comparative genomics of Steinernema reveals deeply conserved gene regulatory networks.</title>
        <authorList>
            <person name="Dillman A.R."/>
            <person name="Macchietto M."/>
            <person name="Porter C.F."/>
            <person name="Rogers A."/>
            <person name="Williams B."/>
            <person name="Antoshechkin I."/>
            <person name="Lee M.M."/>
            <person name="Goodwin Z."/>
            <person name="Lu X."/>
            <person name="Lewis E.E."/>
            <person name="Goodrich-Blair H."/>
            <person name="Stock S.P."/>
            <person name="Adams B.J."/>
            <person name="Sternberg P.W."/>
            <person name="Mortazavi A."/>
        </authorList>
    </citation>
    <scope>NUCLEOTIDE SEQUENCE [LARGE SCALE GENOMIC DNA]</scope>
    <source>
        <strain evidence="7 8">ALL</strain>
    </source>
</reference>
<dbReference type="SUPFAM" id="SSF68906">
    <property type="entry name" value="SAP domain"/>
    <property type="match status" value="1"/>
</dbReference>
<feature type="compositionally biased region" description="Low complexity" evidence="5">
    <location>
        <begin position="80"/>
        <end position="89"/>
    </location>
</feature>
<comment type="caution">
    <text evidence="7">The sequence shown here is derived from an EMBL/GenBank/DDBJ whole genome shotgun (WGS) entry which is preliminary data.</text>
</comment>
<evidence type="ECO:0000256" key="5">
    <source>
        <dbReference type="SAM" id="MobiDB-lite"/>
    </source>
</evidence>
<proteinExistence type="inferred from homology"/>
<dbReference type="Gene3D" id="2.60.120.780">
    <property type="entry name" value="PINIT domain"/>
    <property type="match status" value="1"/>
</dbReference>
<dbReference type="InterPro" id="IPR023321">
    <property type="entry name" value="PINIT"/>
</dbReference>
<gene>
    <name evidence="7" type="ORF">L596_007276</name>
</gene>
<dbReference type="GO" id="GO:0006357">
    <property type="term" value="P:regulation of transcription by RNA polymerase II"/>
    <property type="evidence" value="ECO:0007669"/>
    <property type="project" value="TreeGrafter"/>
</dbReference>
<organism evidence="7 8">
    <name type="scientific">Steinernema carpocapsae</name>
    <name type="common">Entomopathogenic nematode</name>
    <dbReference type="NCBI Taxonomy" id="34508"/>
    <lineage>
        <taxon>Eukaryota</taxon>
        <taxon>Metazoa</taxon>
        <taxon>Ecdysozoa</taxon>
        <taxon>Nematoda</taxon>
        <taxon>Chromadorea</taxon>
        <taxon>Rhabditida</taxon>
        <taxon>Tylenchina</taxon>
        <taxon>Panagrolaimomorpha</taxon>
        <taxon>Strongyloidoidea</taxon>
        <taxon>Steinernematidae</taxon>
        <taxon>Steinernema</taxon>
    </lineage>
</organism>
<dbReference type="OrthoDB" id="5875376at2759"/>
<evidence type="ECO:0000256" key="1">
    <source>
        <dbReference type="ARBA" id="ARBA00004718"/>
    </source>
</evidence>
<keyword evidence="4" id="KW-0833">Ubl conjugation pathway</keyword>
<sequence>MFAYLFRSDQILQQYRVNELHLLLGYFKAPKLGKKHELLQRCHSFLQNPRYQREFAQKIREINNSAGSQPRYSAYPQQQAYASRPSSGPSYGGGNMTGWAANQAQQQGGYRANDGQLQSMLGNPFALPGTSAFASSGGSTYRVKNLKPVKLPFFDLKDVVLELKELPGTANGMQQPSARLQFEFNVNPCILEGLVRNEGLPLPRRELQMRFFSADGNNTEQPDAFPPHCSVRIDGQAVVLPNVIPTNKPNVEPKRPSRPVNVTAYVSPHLNKHTISVEWSSDKRFWG</sequence>
<feature type="region of interest" description="Disordered" evidence="5">
    <location>
        <begin position="66"/>
        <end position="98"/>
    </location>
</feature>
<feature type="domain" description="PINIT" evidence="6">
    <location>
        <begin position="133"/>
        <end position="287"/>
    </location>
</feature>
<dbReference type="AlphaFoldDB" id="A0A4U5P8V9"/>
<name>A0A4U5P8V9_STECR</name>
<feature type="compositionally biased region" description="Polar residues" evidence="5">
    <location>
        <begin position="66"/>
        <end position="79"/>
    </location>
</feature>
<evidence type="ECO:0000313" key="7">
    <source>
        <dbReference type="EMBL" id="TKR92666.1"/>
    </source>
</evidence>
<evidence type="ECO:0000256" key="3">
    <source>
        <dbReference type="ARBA" id="ARBA00022679"/>
    </source>
</evidence>
<dbReference type="Proteomes" id="UP000298663">
    <property type="component" value="Unassembled WGS sequence"/>
</dbReference>
<dbReference type="GO" id="GO:0003712">
    <property type="term" value="F:transcription coregulator activity"/>
    <property type="evidence" value="ECO:0007669"/>
    <property type="project" value="TreeGrafter"/>
</dbReference>
<dbReference type="GO" id="GO:0000785">
    <property type="term" value="C:chromatin"/>
    <property type="evidence" value="ECO:0007669"/>
    <property type="project" value="TreeGrafter"/>
</dbReference>
<dbReference type="STRING" id="34508.A0A4U5P8V9"/>
<accession>A0A4U5P8V9</accession>